<dbReference type="GO" id="GO:0006383">
    <property type="term" value="P:transcription by RNA polymerase III"/>
    <property type="evidence" value="ECO:0007669"/>
    <property type="project" value="InterPro"/>
</dbReference>
<dbReference type="PANTHER" id="PTHR23082">
    <property type="entry name" value="TRANSCRIPTION INITIATION FACTOR IIIC TFIIIC , POLYPEPTIDE 3-RELATED"/>
    <property type="match status" value="1"/>
</dbReference>
<evidence type="ECO:0000256" key="1">
    <source>
        <dbReference type="PROSITE-ProRule" id="PRU00339"/>
    </source>
</evidence>
<dbReference type="OrthoDB" id="9991317at2759"/>
<dbReference type="Gene3D" id="1.25.40.10">
    <property type="entry name" value="Tetratricopeptide repeat domain"/>
    <property type="match status" value="4"/>
</dbReference>
<sequence>MDDMDMDDAPSNAYLDDQSVPPTATGSPIGLSGSDNDDVDEVSDADSDYLELQADIARLDASRNAFLSEHLGPDAVAPAATGASGTAARRRRGPRKAAEPSAEVKFRLQQAHQLFMDNRYEDALEALHEIIRVNAETHAAWNLLASINEDLGRREESLMARVFAAHLEPKNVAGWLSTADFALAEAAAVDAEEPAEGDNDDDIDDDDGAREEERQNRRLQNLQIARLCYSGAIRADKDSIPARLGKANVCLEFGQATNAATEYVRVLKRRPLALQVIRNLAEASYDSVRGSETIQAAIKAYRKAVAYLRGKSSVATHGYFAPYLTLDDGEEFSWMDITIYVELYAAMEQYKEAIAVLKNLARWMLGRGGPDEAYWKDVDKDESTNCEDGEWDRHDEPRRRKVPGFQPGRYPLSAYGEGLPVDLRAKLAIYRLKLGHEEEAIEHLAWIDPQDANTTESMRLYPHLLKDVGAELFGAKRFELALQYLELYRELNRAAAAGGLSGGYEQMTDEIGEGGDANSSAAADDDADALVLQGKCNLELHDHAAAEECFLAAIEADDENIDARYELAKMYEKAQEKEQAYILVNEALSLEAAQQKRQQLQTRDEEGDEQEEGAVAERAVGDGATDGAAPGKRRGPMASLETAAYRVFLDSEGKVVRRHRKFRKGPDGQDILVSTERKRRTKTAQGQEGEEGDQEGGVVGPDGELRVRRRQPKTGTARVRGPQRRPQKSQQQQRRWRAVRGHARRFFASPAEQAEFEASTSARLRGRYQVCRALKERADAGDVDAAAEWMEAAKELIDDFRSFREFYTWDKYVQFLGVNNFLHDQTGTAAAAPATAAVEGAGTSTSTSTGPGTGQHSSHLTALAERLHQNLTPADAEAQVLANAMIDPALLGPATAAAPAPLASARRDYRGIPFDDWLALFLEYALGLAHAGRTTEAYAVCQSAHDSTVYRQEDSMFLIHLAWASCAVRAGDEQTCVAVARYFMREQPYTTDCYRLFTTMCRLCRSPSMWFSSSPAQKYILRQIRSRDEAIKQEARAAGKDETAVVDRLDTCLLVVYGHILFASMSYHFALNYYQRALAVDPGNPVISLCIGLSYVHWALKRQADNRQYLLTQGFHFLYRYAGGRLAAATKTDSSDDAHARREAYYNLGRAYHLLGLHALAAEFYGKVLRETDPNKEVEAANRQRGRHPDLRTEAAYNLRTYYLLAGNHEAAMQVARAYLVL</sequence>
<name>U7Q0K0_SPOS1</name>
<dbReference type="EMBL" id="KI440843">
    <property type="protein sequence ID" value="ERT00722.1"/>
    <property type="molecule type" value="Genomic_DNA"/>
</dbReference>
<feature type="compositionally biased region" description="Low complexity" evidence="2">
    <location>
        <begin position="840"/>
        <end position="858"/>
    </location>
</feature>
<dbReference type="HOGENOM" id="CLU_002391_0_2_1"/>
<gene>
    <name evidence="3" type="ORF">HMPREF1624_01954</name>
</gene>
<dbReference type="InterPro" id="IPR011990">
    <property type="entry name" value="TPR-like_helical_dom_sf"/>
</dbReference>
<feature type="region of interest" description="Disordered" evidence="2">
    <location>
        <begin position="659"/>
        <end position="735"/>
    </location>
</feature>
<feature type="region of interest" description="Disordered" evidence="2">
    <location>
        <begin position="595"/>
        <end position="637"/>
    </location>
</feature>
<protein>
    <submittedName>
        <fullName evidence="3">Uncharacterized protein</fullName>
    </submittedName>
</protein>
<feature type="region of interest" description="Disordered" evidence="2">
    <location>
        <begin position="1"/>
        <end position="46"/>
    </location>
</feature>
<dbReference type="AlphaFoldDB" id="U7Q0K0"/>
<dbReference type="STRING" id="1391915.U7Q0K0"/>
<feature type="compositionally biased region" description="Acidic residues" evidence="2">
    <location>
        <begin position="35"/>
        <end position="46"/>
    </location>
</feature>
<organism evidence="3 4">
    <name type="scientific">Sporothrix schenckii (strain ATCC 58251 / de Perez 2211183)</name>
    <name type="common">Rose-picker's disease fungus</name>
    <dbReference type="NCBI Taxonomy" id="1391915"/>
    <lineage>
        <taxon>Eukaryota</taxon>
        <taxon>Fungi</taxon>
        <taxon>Dikarya</taxon>
        <taxon>Ascomycota</taxon>
        <taxon>Pezizomycotina</taxon>
        <taxon>Sordariomycetes</taxon>
        <taxon>Sordariomycetidae</taxon>
        <taxon>Ophiostomatales</taxon>
        <taxon>Ophiostomataceae</taxon>
        <taxon>Sporothrix</taxon>
    </lineage>
</organism>
<evidence type="ECO:0000313" key="4">
    <source>
        <dbReference type="Proteomes" id="UP000018087"/>
    </source>
</evidence>
<dbReference type="eggNOG" id="KOG2076">
    <property type="taxonomic scope" value="Eukaryota"/>
</dbReference>
<accession>U7Q0K0</accession>
<evidence type="ECO:0000313" key="3">
    <source>
        <dbReference type="EMBL" id="ERT00722.1"/>
    </source>
</evidence>
<dbReference type="GO" id="GO:0000127">
    <property type="term" value="C:transcription factor TFIIIC complex"/>
    <property type="evidence" value="ECO:0007669"/>
    <property type="project" value="TreeGrafter"/>
</dbReference>
<dbReference type="InterPro" id="IPR019734">
    <property type="entry name" value="TPR_rpt"/>
</dbReference>
<feature type="region of interest" description="Disordered" evidence="2">
    <location>
        <begin position="840"/>
        <end position="859"/>
    </location>
</feature>
<feature type="compositionally biased region" description="Acidic residues" evidence="2">
    <location>
        <begin position="190"/>
        <end position="210"/>
    </location>
</feature>
<dbReference type="Proteomes" id="UP000018087">
    <property type="component" value="Unassembled WGS sequence"/>
</dbReference>
<dbReference type="SMART" id="SM00028">
    <property type="entry name" value="TPR"/>
    <property type="match status" value="7"/>
</dbReference>
<keyword evidence="1" id="KW-0802">TPR repeat</keyword>
<dbReference type="InterPro" id="IPR039340">
    <property type="entry name" value="Tfc4/TFIIIC-102/Sfc4"/>
</dbReference>
<dbReference type="PROSITE" id="PS50005">
    <property type="entry name" value="TPR"/>
    <property type="match status" value="1"/>
</dbReference>
<dbReference type="SUPFAM" id="SSF48452">
    <property type="entry name" value="TPR-like"/>
    <property type="match status" value="2"/>
</dbReference>
<feature type="repeat" description="TPR" evidence="1">
    <location>
        <begin position="1051"/>
        <end position="1084"/>
    </location>
</feature>
<reference evidence="4" key="1">
    <citation type="journal article" date="2014" name="Genome Announc.">
        <title>Genome sequence of the pathogenic fungus Sporothrix schenckii (ATCC 58251).</title>
        <authorList>
            <person name="Cuomo C.A."/>
            <person name="Rodriguez-Del Valle N."/>
            <person name="Perez-Sanchez L."/>
            <person name="Abouelleil A."/>
            <person name="Goldberg J."/>
            <person name="Young S."/>
            <person name="Zeng Q."/>
            <person name="Birren B.W."/>
        </authorList>
    </citation>
    <scope>NUCLEOTIDE SEQUENCE [LARGE SCALE GENOMIC DNA]</scope>
    <source>
        <strain evidence="4">ATCC 58251 / de Perez 2211183</strain>
    </source>
</reference>
<dbReference type="PANTHER" id="PTHR23082:SF0">
    <property type="entry name" value="GENERAL TRANSCRIPTION FACTOR 3C POLYPEPTIDE 3"/>
    <property type="match status" value="1"/>
</dbReference>
<feature type="compositionally biased region" description="Acidic residues" evidence="2">
    <location>
        <begin position="605"/>
        <end position="614"/>
    </location>
</feature>
<feature type="region of interest" description="Disordered" evidence="2">
    <location>
        <begin position="189"/>
        <end position="216"/>
    </location>
</feature>
<proteinExistence type="predicted"/>
<feature type="compositionally biased region" description="Low complexity" evidence="2">
    <location>
        <begin position="75"/>
        <end position="87"/>
    </location>
</feature>
<feature type="region of interest" description="Disordered" evidence="2">
    <location>
        <begin position="75"/>
        <end position="99"/>
    </location>
</feature>
<keyword evidence="4" id="KW-1185">Reference proteome</keyword>
<dbReference type="SUPFAM" id="SSF48439">
    <property type="entry name" value="Protein prenylyltransferase"/>
    <property type="match status" value="1"/>
</dbReference>
<evidence type="ECO:0000256" key="2">
    <source>
        <dbReference type="SAM" id="MobiDB-lite"/>
    </source>
</evidence>